<dbReference type="InterPro" id="IPR029069">
    <property type="entry name" value="HotDog_dom_sf"/>
</dbReference>
<dbReference type="InterPro" id="IPR033120">
    <property type="entry name" value="HOTDOG_ACOT"/>
</dbReference>
<evidence type="ECO:0000313" key="5">
    <source>
        <dbReference type="EMBL" id="TYT74825.1"/>
    </source>
</evidence>
<dbReference type="GO" id="GO:0005829">
    <property type="term" value="C:cytosol"/>
    <property type="evidence" value="ECO:0007669"/>
    <property type="project" value="TreeGrafter"/>
</dbReference>
<dbReference type="Gene3D" id="3.10.129.10">
    <property type="entry name" value="Hotdog Thioesterase"/>
    <property type="match status" value="1"/>
</dbReference>
<evidence type="ECO:0000313" key="6">
    <source>
        <dbReference type="Proteomes" id="UP000321899"/>
    </source>
</evidence>
<dbReference type="InterPro" id="IPR040170">
    <property type="entry name" value="Cytosol_ACT"/>
</dbReference>
<comment type="caution">
    <text evidence="5">The sequence shown here is derived from an EMBL/GenBank/DDBJ whole genome shotgun (WGS) entry which is preliminary data.</text>
</comment>
<dbReference type="GO" id="GO:0052816">
    <property type="term" value="F:long-chain fatty acyl-CoA hydrolase activity"/>
    <property type="evidence" value="ECO:0007669"/>
    <property type="project" value="TreeGrafter"/>
</dbReference>
<dbReference type="PANTHER" id="PTHR11049">
    <property type="entry name" value="ACYL COENZYME A THIOESTER HYDROLASE"/>
    <property type="match status" value="1"/>
</dbReference>
<dbReference type="RefSeq" id="WP_139448145.1">
    <property type="nucleotide sequence ID" value="NZ_VDMB01000008.1"/>
</dbReference>
<evidence type="ECO:0000256" key="2">
    <source>
        <dbReference type="ARBA" id="ARBA00022801"/>
    </source>
</evidence>
<protein>
    <submittedName>
        <fullName evidence="5">Acyl-CoA thioesterase</fullName>
    </submittedName>
</protein>
<dbReference type="InterPro" id="IPR006683">
    <property type="entry name" value="Thioestr_dom"/>
</dbReference>
<comment type="similarity">
    <text evidence="1">Belongs to the acyl coenzyme A hydrolase family.</text>
</comment>
<gene>
    <name evidence="5" type="ORF">FIM25_08235</name>
</gene>
<evidence type="ECO:0000259" key="4">
    <source>
        <dbReference type="PROSITE" id="PS51770"/>
    </source>
</evidence>
<dbReference type="CDD" id="cd03442">
    <property type="entry name" value="BFIT_BACH"/>
    <property type="match status" value="1"/>
</dbReference>
<accession>A0A5Q4VB97</accession>
<organism evidence="5 6">
    <name type="scientific">Desulfobotulus mexicanus</name>
    <dbReference type="NCBI Taxonomy" id="2586642"/>
    <lineage>
        <taxon>Bacteria</taxon>
        <taxon>Pseudomonadati</taxon>
        <taxon>Thermodesulfobacteriota</taxon>
        <taxon>Desulfobacteria</taxon>
        <taxon>Desulfobacterales</taxon>
        <taxon>Desulfobacteraceae</taxon>
        <taxon>Desulfobotulus</taxon>
    </lineage>
</organism>
<keyword evidence="2 3" id="KW-0378">Hydrolase</keyword>
<reference evidence="5 6" key="1">
    <citation type="submission" date="2019-06" db="EMBL/GenBank/DDBJ databases">
        <title>Desulfobotulus mexicanus sp. nov., a novel sulfate-reducing bacterium isolated from the sediment of an alkaline crater lake in Mexico.</title>
        <authorList>
            <person name="Hirschler-Rea A."/>
        </authorList>
    </citation>
    <scope>NUCLEOTIDE SEQUENCE [LARGE SCALE GENOMIC DNA]</scope>
    <source>
        <strain evidence="5 6">PAR22N</strain>
    </source>
</reference>
<dbReference type="Pfam" id="PF03061">
    <property type="entry name" value="4HBT"/>
    <property type="match status" value="1"/>
</dbReference>
<dbReference type="AlphaFoldDB" id="A0A5Q4VB97"/>
<dbReference type="PANTHER" id="PTHR11049:SF31">
    <property type="entry name" value="HOTDOG ACOT-TYPE DOMAIN-CONTAINING PROTEIN"/>
    <property type="match status" value="1"/>
</dbReference>
<feature type="domain" description="HotDog ACOT-type" evidence="4">
    <location>
        <begin position="1"/>
        <end position="110"/>
    </location>
</feature>
<dbReference type="PROSITE" id="PS51770">
    <property type="entry name" value="HOTDOG_ACOT"/>
    <property type="match status" value="1"/>
</dbReference>
<proteinExistence type="inferred from homology"/>
<dbReference type="GO" id="GO:0006637">
    <property type="term" value="P:acyl-CoA metabolic process"/>
    <property type="evidence" value="ECO:0007669"/>
    <property type="project" value="TreeGrafter"/>
</dbReference>
<dbReference type="SUPFAM" id="SSF54637">
    <property type="entry name" value="Thioesterase/thiol ester dehydrase-isomerase"/>
    <property type="match status" value="1"/>
</dbReference>
<dbReference type="OrthoDB" id="8894489at2"/>
<evidence type="ECO:0000256" key="3">
    <source>
        <dbReference type="PROSITE-ProRule" id="PRU01106"/>
    </source>
</evidence>
<evidence type="ECO:0000256" key="1">
    <source>
        <dbReference type="ARBA" id="ARBA00010458"/>
    </source>
</evidence>
<keyword evidence="6" id="KW-1185">Reference proteome</keyword>
<name>A0A5Q4VB97_9BACT</name>
<dbReference type="EMBL" id="VDMB01000008">
    <property type="protein sequence ID" value="TYT74825.1"/>
    <property type="molecule type" value="Genomic_DNA"/>
</dbReference>
<dbReference type="GO" id="GO:0009062">
    <property type="term" value="P:fatty acid catabolic process"/>
    <property type="evidence" value="ECO:0007669"/>
    <property type="project" value="TreeGrafter"/>
</dbReference>
<dbReference type="Proteomes" id="UP000321899">
    <property type="component" value="Unassembled WGS sequence"/>
</dbReference>
<sequence length="129" mass="14571">MNTYTIVRPEHLNHHGYLFGGAMLRWVDEYAWLVASRDFQGCTLVTVAMEDLQFRKRAVSGSILRFEILPEHLGNSSVRYKVTVFADAPGASEEEAIFSTCVTFAGLDEKGEKKNLPRVNRFRSQSDGL</sequence>